<organism evidence="2 3">
    <name type="scientific">Monoraphidium neglectum</name>
    <dbReference type="NCBI Taxonomy" id="145388"/>
    <lineage>
        <taxon>Eukaryota</taxon>
        <taxon>Viridiplantae</taxon>
        <taxon>Chlorophyta</taxon>
        <taxon>core chlorophytes</taxon>
        <taxon>Chlorophyceae</taxon>
        <taxon>CS clade</taxon>
        <taxon>Sphaeropleales</taxon>
        <taxon>Selenastraceae</taxon>
        <taxon>Monoraphidium</taxon>
    </lineage>
</organism>
<dbReference type="KEGG" id="mng:MNEG_11252"/>
<keyword evidence="1" id="KW-0732">Signal</keyword>
<evidence type="ECO:0000313" key="3">
    <source>
        <dbReference type="Proteomes" id="UP000054498"/>
    </source>
</evidence>
<gene>
    <name evidence="2" type="ORF">MNEG_11252</name>
</gene>
<sequence length="220" mass="22199">MGLRLRGLVTAALLLAAVTAPLDAAVPPVAERGAKRAPRECSEAAAAGSAPVADSASFAAALRSATVARIVLTANVSLQPADFDWRARIVLRRPVAVVACGSSGGGGGTLTLDLGNNMVSRVVVADGGRLSFSGPGLALTSAAPVLRGPLWPSYNPLLLGLLDLDGGGGVELSDLKVATRSPANATMLMERYPPATRPDFAVAPGGGAVVVRSWNLSRAA</sequence>
<dbReference type="STRING" id="145388.A0A0D2KLW3"/>
<dbReference type="AlphaFoldDB" id="A0A0D2KLW3"/>
<feature type="chain" id="PRO_5002245827" description="Secreted protein" evidence="1">
    <location>
        <begin position="25"/>
        <end position="220"/>
    </location>
</feature>
<name>A0A0D2KLW3_9CHLO</name>
<keyword evidence="3" id="KW-1185">Reference proteome</keyword>
<feature type="non-terminal residue" evidence="2">
    <location>
        <position position="220"/>
    </location>
</feature>
<feature type="signal peptide" evidence="1">
    <location>
        <begin position="1"/>
        <end position="24"/>
    </location>
</feature>
<evidence type="ECO:0000313" key="2">
    <source>
        <dbReference type="EMBL" id="KIY96708.1"/>
    </source>
</evidence>
<dbReference type="Proteomes" id="UP000054498">
    <property type="component" value="Unassembled WGS sequence"/>
</dbReference>
<dbReference type="GeneID" id="25728496"/>
<dbReference type="EMBL" id="KK102878">
    <property type="protein sequence ID" value="KIY96708.1"/>
    <property type="molecule type" value="Genomic_DNA"/>
</dbReference>
<reference evidence="2 3" key="1">
    <citation type="journal article" date="2013" name="BMC Genomics">
        <title>Reconstruction of the lipid metabolism for the microalga Monoraphidium neglectum from its genome sequence reveals characteristics suitable for biofuel production.</title>
        <authorList>
            <person name="Bogen C."/>
            <person name="Al-Dilaimi A."/>
            <person name="Albersmeier A."/>
            <person name="Wichmann J."/>
            <person name="Grundmann M."/>
            <person name="Rupp O."/>
            <person name="Lauersen K.J."/>
            <person name="Blifernez-Klassen O."/>
            <person name="Kalinowski J."/>
            <person name="Goesmann A."/>
            <person name="Mussgnug J.H."/>
            <person name="Kruse O."/>
        </authorList>
    </citation>
    <scope>NUCLEOTIDE SEQUENCE [LARGE SCALE GENOMIC DNA]</scope>
    <source>
        <strain evidence="2 3">SAG 48.87</strain>
    </source>
</reference>
<evidence type="ECO:0000256" key="1">
    <source>
        <dbReference type="SAM" id="SignalP"/>
    </source>
</evidence>
<proteinExistence type="predicted"/>
<protein>
    <recommendedName>
        <fullName evidence="4">Secreted protein</fullName>
    </recommendedName>
</protein>
<evidence type="ECO:0008006" key="4">
    <source>
        <dbReference type="Google" id="ProtNLM"/>
    </source>
</evidence>
<accession>A0A0D2KLW3</accession>
<dbReference type="RefSeq" id="XP_013895728.1">
    <property type="nucleotide sequence ID" value="XM_014040274.1"/>
</dbReference>